<reference evidence="1" key="1">
    <citation type="submission" date="2023-05" db="EMBL/GenBank/DDBJ databases">
        <authorList>
            <person name="Stuckert A."/>
        </authorList>
    </citation>
    <scope>NUCLEOTIDE SEQUENCE</scope>
</reference>
<accession>A0ABN9DDY6</accession>
<dbReference type="Proteomes" id="UP001162483">
    <property type="component" value="Unassembled WGS sequence"/>
</dbReference>
<gene>
    <name evidence="1" type="ORF">SPARVUS_LOCUS6911731</name>
</gene>
<protein>
    <submittedName>
        <fullName evidence="1">Uncharacterized protein</fullName>
    </submittedName>
</protein>
<dbReference type="EMBL" id="CATNWA010014235">
    <property type="protein sequence ID" value="CAI9569401.1"/>
    <property type="molecule type" value="Genomic_DNA"/>
</dbReference>
<name>A0ABN9DDY6_9NEOB</name>
<sequence>MGKNIMLDIYTDMDWVMCWERKDAPSFLMEMKMINIQRTESKNTQKIKGITELLDSLRCILATTDGPKHDIPEVFYWI</sequence>
<keyword evidence="2" id="KW-1185">Reference proteome</keyword>
<proteinExistence type="predicted"/>
<comment type="caution">
    <text evidence="1">The sequence shown here is derived from an EMBL/GenBank/DDBJ whole genome shotgun (WGS) entry which is preliminary data.</text>
</comment>
<organism evidence="1 2">
    <name type="scientific">Staurois parvus</name>
    <dbReference type="NCBI Taxonomy" id="386267"/>
    <lineage>
        <taxon>Eukaryota</taxon>
        <taxon>Metazoa</taxon>
        <taxon>Chordata</taxon>
        <taxon>Craniata</taxon>
        <taxon>Vertebrata</taxon>
        <taxon>Euteleostomi</taxon>
        <taxon>Amphibia</taxon>
        <taxon>Batrachia</taxon>
        <taxon>Anura</taxon>
        <taxon>Neobatrachia</taxon>
        <taxon>Ranoidea</taxon>
        <taxon>Ranidae</taxon>
        <taxon>Staurois</taxon>
    </lineage>
</organism>
<evidence type="ECO:0000313" key="2">
    <source>
        <dbReference type="Proteomes" id="UP001162483"/>
    </source>
</evidence>
<evidence type="ECO:0000313" key="1">
    <source>
        <dbReference type="EMBL" id="CAI9569401.1"/>
    </source>
</evidence>